<keyword evidence="6" id="KW-0206">Cytoskeleton</keyword>
<evidence type="ECO:0000256" key="7">
    <source>
        <dbReference type="PIRSR" id="PIRSR606689-1"/>
    </source>
</evidence>
<evidence type="ECO:0000256" key="2">
    <source>
        <dbReference type="ARBA" id="ARBA00022490"/>
    </source>
</evidence>
<evidence type="ECO:0000259" key="10">
    <source>
        <dbReference type="PROSITE" id="PS51460"/>
    </source>
</evidence>
<name>A0A7E6EJU3_9MOLL</name>
<evidence type="ECO:0000256" key="4">
    <source>
        <dbReference type="ARBA" id="ARBA00022837"/>
    </source>
</evidence>
<dbReference type="SMART" id="SM00175">
    <property type="entry name" value="RAB"/>
    <property type="match status" value="1"/>
</dbReference>
<dbReference type="GO" id="GO:0003924">
    <property type="term" value="F:GTPase activity"/>
    <property type="evidence" value="ECO:0007669"/>
    <property type="project" value="InterPro"/>
</dbReference>
<evidence type="ECO:0000256" key="8">
    <source>
        <dbReference type="PIRSR" id="PIRSR606689-2"/>
    </source>
</evidence>
<feature type="domain" description="GAR" evidence="10">
    <location>
        <begin position="80"/>
        <end position="158"/>
    </location>
</feature>
<dbReference type="SMART" id="SM00177">
    <property type="entry name" value="ARF"/>
    <property type="match status" value="1"/>
</dbReference>
<dbReference type="InterPro" id="IPR011992">
    <property type="entry name" value="EF-hand-dom_pair"/>
</dbReference>
<evidence type="ECO:0000256" key="5">
    <source>
        <dbReference type="ARBA" id="ARBA00023134"/>
    </source>
</evidence>
<dbReference type="GO" id="GO:1905515">
    <property type="term" value="P:non-motile cilium assembly"/>
    <property type="evidence" value="ECO:0007669"/>
    <property type="project" value="TreeGrafter"/>
</dbReference>
<dbReference type="Pfam" id="PF00025">
    <property type="entry name" value="Arf"/>
    <property type="match status" value="1"/>
</dbReference>
<dbReference type="GO" id="GO:0005525">
    <property type="term" value="F:GTP binding"/>
    <property type="evidence" value="ECO:0007669"/>
    <property type="project" value="UniProtKB-KW"/>
</dbReference>
<feature type="binding site" evidence="7">
    <location>
        <position position="243"/>
    </location>
    <ligand>
        <name>GTP</name>
        <dbReference type="ChEBI" id="CHEBI:37565"/>
    </ligand>
</feature>
<protein>
    <submittedName>
        <fullName evidence="12">Uncharacterized protein LOC115229449</fullName>
    </submittedName>
</protein>
<gene>
    <name evidence="12" type="primary">LOC115229449</name>
</gene>
<dbReference type="PROSITE" id="PS50222">
    <property type="entry name" value="EF_HAND_2"/>
    <property type="match status" value="1"/>
</dbReference>
<dbReference type="SUPFAM" id="SSF47473">
    <property type="entry name" value="EF-hand"/>
    <property type="match status" value="1"/>
</dbReference>
<dbReference type="GO" id="GO:0005509">
    <property type="term" value="F:calcium ion binding"/>
    <property type="evidence" value="ECO:0007669"/>
    <property type="project" value="InterPro"/>
</dbReference>
<reference evidence="12" key="1">
    <citation type="submission" date="2025-08" db="UniProtKB">
        <authorList>
            <consortium name="RefSeq"/>
        </authorList>
    </citation>
    <scope>IDENTIFICATION</scope>
</reference>
<dbReference type="InterPro" id="IPR027417">
    <property type="entry name" value="P-loop_NTPase"/>
</dbReference>
<dbReference type="GO" id="GO:0005856">
    <property type="term" value="C:cytoskeleton"/>
    <property type="evidence" value="ECO:0007669"/>
    <property type="project" value="UniProtKB-SubCell"/>
</dbReference>
<dbReference type="SUPFAM" id="SSF52540">
    <property type="entry name" value="P-loop containing nucleoside triphosphate hydrolases"/>
    <property type="match status" value="1"/>
</dbReference>
<accession>A0A7E6EJU3</accession>
<feature type="binding site" evidence="8">
    <location>
        <position position="204"/>
    </location>
    <ligand>
        <name>Mg(2+)</name>
        <dbReference type="ChEBI" id="CHEBI:18420"/>
    </ligand>
</feature>
<dbReference type="PROSITE" id="PS51460">
    <property type="entry name" value="GAR"/>
    <property type="match status" value="1"/>
</dbReference>
<dbReference type="GO" id="GO:0060170">
    <property type="term" value="C:ciliary membrane"/>
    <property type="evidence" value="ECO:0007669"/>
    <property type="project" value="TreeGrafter"/>
</dbReference>
<dbReference type="GO" id="GO:0097500">
    <property type="term" value="P:receptor localization to non-motile cilium"/>
    <property type="evidence" value="ECO:0007669"/>
    <property type="project" value="TreeGrafter"/>
</dbReference>
<keyword evidence="5 7" id="KW-0342">GTP-binding</keyword>
<dbReference type="InterPro" id="IPR005225">
    <property type="entry name" value="Small_GTP-bd"/>
</dbReference>
<dbReference type="InterPro" id="IPR006689">
    <property type="entry name" value="Small_GTPase_ARF/SAR"/>
</dbReference>
<feature type="binding site" evidence="7">
    <location>
        <begin position="299"/>
        <end position="302"/>
    </location>
    <ligand>
        <name>GTP</name>
        <dbReference type="ChEBI" id="CHEBI:37565"/>
    </ligand>
</feature>
<dbReference type="SMART" id="SM00243">
    <property type="entry name" value="GAS2"/>
    <property type="match status" value="1"/>
</dbReference>
<dbReference type="Proteomes" id="UP000515154">
    <property type="component" value="Unplaced"/>
</dbReference>
<dbReference type="PROSITE" id="PS51417">
    <property type="entry name" value="ARF"/>
    <property type="match status" value="1"/>
</dbReference>
<dbReference type="PANTHER" id="PTHR46090:SF2">
    <property type="entry name" value="ADP-RIBOSYLATION FACTOR-LIKE PROTEIN 13B"/>
    <property type="match status" value="1"/>
</dbReference>
<proteinExistence type="predicted"/>
<evidence type="ECO:0000256" key="3">
    <source>
        <dbReference type="ARBA" id="ARBA00022741"/>
    </source>
</evidence>
<keyword evidence="8" id="KW-0479">Metal-binding</keyword>
<dbReference type="Gene3D" id="3.30.920.20">
    <property type="entry name" value="Gas2-like domain"/>
    <property type="match status" value="1"/>
</dbReference>
<dbReference type="InterPro" id="IPR051995">
    <property type="entry name" value="Ciliary_GTPase"/>
</dbReference>
<keyword evidence="11" id="KW-1185">Reference proteome</keyword>
<dbReference type="InterPro" id="IPR003108">
    <property type="entry name" value="GAR_dom"/>
</dbReference>
<dbReference type="NCBIfam" id="TIGR00231">
    <property type="entry name" value="small_GTP"/>
    <property type="match status" value="1"/>
</dbReference>
<keyword evidence="4" id="KW-0106">Calcium</keyword>
<dbReference type="SMART" id="SM00178">
    <property type="entry name" value="SAR"/>
    <property type="match status" value="1"/>
</dbReference>
<evidence type="ECO:0000256" key="6">
    <source>
        <dbReference type="ARBA" id="ARBA00023212"/>
    </source>
</evidence>
<feature type="binding site" evidence="7">
    <location>
        <begin position="197"/>
        <end position="204"/>
    </location>
    <ligand>
        <name>GTP</name>
        <dbReference type="ChEBI" id="CHEBI:37565"/>
    </ligand>
</feature>
<dbReference type="Gene3D" id="3.40.50.300">
    <property type="entry name" value="P-loop containing nucleotide triphosphate hydrolases"/>
    <property type="match status" value="1"/>
</dbReference>
<sequence>MWKDIWSTSSELKKQVKKLLLKHEQIQKLDNFSIEEWVGNLKNCMSKQKVTFTDLFKMIDKNCDGVIDLNDFVSEILHLYPSLTSVSDLERIWSLMKYQPKSGVKLNTFVEGFKILSETFGNSNIRRLVRITPSSAMIRVGGGWLTLEEFLQRYDPCRCNINLYFLEEIMGLSMSKKYEKFYLMLIYCREITITLIGNANAGKTILSKRIKGDKFSKTVPTIGIQRLNFVSDKVLININDIGGNSSIMKIWENYYPESFGIIYVIDSEDRKVFENSILQLKNILNHSHVVDKPILIVLNKCELDHCLCSEEVETLININEYKNIFMTECSCSVNNNHPLYKLLLKNFKIFINEISSNYEILLKRINVDKQSLKTDVETKIENNELKDQVILGDVPVTFIRRSTLFETVKKAENLNDPVNTSIPEQHDEKIEKKVTIAEIDEDIAENNDKYIDDGVDYDIYFYLFNDQKTRPPEQGYLLLLEENFEARAMAISKHQTYTAICRRRSALAKERNRLKKSNQMTSDLMIRVRTLNTILKAREHRYKCFEQNSRLPANVATKPISRSV</sequence>
<feature type="binding site" evidence="8">
    <location>
        <position position="221"/>
    </location>
    <ligand>
        <name>Mg(2+)</name>
        <dbReference type="ChEBI" id="CHEBI:18420"/>
    </ligand>
</feature>
<keyword evidence="2" id="KW-0963">Cytoplasm</keyword>
<dbReference type="Pfam" id="PF02187">
    <property type="entry name" value="GAS2"/>
    <property type="match status" value="1"/>
</dbReference>
<comment type="subcellular location">
    <subcellularLocation>
        <location evidence="1">Cytoplasm</location>
        <location evidence="1">Cytoskeleton</location>
    </subcellularLocation>
</comment>
<dbReference type="InterPro" id="IPR002048">
    <property type="entry name" value="EF_hand_dom"/>
</dbReference>
<evidence type="ECO:0000313" key="12">
    <source>
        <dbReference type="RefSeq" id="XP_036355102.1"/>
    </source>
</evidence>
<evidence type="ECO:0000259" key="9">
    <source>
        <dbReference type="PROSITE" id="PS50222"/>
    </source>
</evidence>
<keyword evidence="8" id="KW-0460">Magnesium</keyword>
<dbReference type="GO" id="GO:0097730">
    <property type="term" value="C:non-motile cilium"/>
    <property type="evidence" value="ECO:0007669"/>
    <property type="project" value="TreeGrafter"/>
</dbReference>
<keyword evidence="3 7" id="KW-0547">Nucleotide-binding</keyword>
<dbReference type="PANTHER" id="PTHR46090">
    <property type="entry name" value="ADP-RIBOSYLATION FACTOR-LIKE PROTEIN 13B"/>
    <property type="match status" value="1"/>
</dbReference>
<feature type="domain" description="EF-hand" evidence="9">
    <location>
        <begin position="47"/>
        <end position="82"/>
    </location>
</feature>
<dbReference type="PROSITE" id="PS00018">
    <property type="entry name" value="EF_HAND_1"/>
    <property type="match status" value="1"/>
</dbReference>
<evidence type="ECO:0000313" key="11">
    <source>
        <dbReference type="Proteomes" id="UP000515154"/>
    </source>
</evidence>
<evidence type="ECO:0000256" key="1">
    <source>
        <dbReference type="ARBA" id="ARBA00004245"/>
    </source>
</evidence>
<dbReference type="InterPro" id="IPR036534">
    <property type="entry name" value="GAR_dom_sf"/>
</dbReference>
<dbReference type="PROSITE" id="PS51419">
    <property type="entry name" value="RAB"/>
    <property type="match status" value="1"/>
</dbReference>
<dbReference type="PRINTS" id="PR00328">
    <property type="entry name" value="SAR1GTPBP"/>
</dbReference>
<dbReference type="KEGG" id="osn:115229449"/>
<dbReference type="RefSeq" id="XP_036355102.1">
    <property type="nucleotide sequence ID" value="XM_036499209.1"/>
</dbReference>
<dbReference type="SUPFAM" id="SSF143575">
    <property type="entry name" value="GAS2 domain-like"/>
    <property type="match status" value="1"/>
</dbReference>
<dbReference type="GO" id="GO:0008017">
    <property type="term" value="F:microtubule binding"/>
    <property type="evidence" value="ECO:0007669"/>
    <property type="project" value="InterPro"/>
</dbReference>
<organism evidence="11 12">
    <name type="scientific">Octopus sinensis</name>
    <name type="common">East Asian common octopus</name>
    <dbReference type="NCBI Taxonomy" id="2607531"/>
    <lineage>
        <taxon>Eukaryota</taxon>
        <taxon>Metazoa</taxon>
        <taxon>Spiralia</taxon>
        <taxon>Lophotrochozoa</taxon>
        <taxon>Mollusca</taxon>
        <taxon>Cephalopoda</taxon>
        <taxon>Coleoidea</taxon>
        <taxon>Octopodiformes</taxon>
        <taxon>Octopoda</taxon>
        <taxon>Incirrata</taxon>
        <taxon>Octopodidae</taxon>
        <taxon>Octopus</taxon>
    </lineage>
</organism>
<dbReference type="InterPro" id="IPR018247">
    <property type="entry name" value="EF_Hand_1_Ca_BS"/>
</dbReference>
<dbReference type="AlphaFoldDB" id="A0A7E6EJU3"/>